<dbReference type="HOGENOM" id="CLU_009583_0_0_9"/>
<proteinExistence type="predicted"/>
<organism evidence="3 4">
    <name type="scientific">Lachnoclostridium phytofermentans (strain ATCC 700394 / DSM 18823 / ISDg)</name>
    <name type="common">Clostridium phytofermentans</name>
    <dbReference type="NCBI Taxonomy" id="357809"/>
    <lineage>
        <taxon>Bacteria</taxon>
        <taxon>Bacillati</taxon>
        <taxon>Bacillota</taxon>
        <taxon>Clostridia</taxon>
        <taxon>Lachnospirales</taxon>
        <taxon>Lachnospiraceae</taxon>
    </lineage>
</organism>
<sequence length="357" mass="40998">MKKKIVFVNASLTDGGSERVMSTLANYLADKGFDVTMIVVRNRERTYKLNSNVTDVQLTYKNNNKFYILYKRIYEIRKIVKQLNADTIISFMTDINFFTILSCINLKKRVIISERAHPLLINVDEKKPLYIRIFRKILYPLADSIVFQTKFAKSCYSLKMQRKSFIIPNPISPNLPNVYEGLRKKVIVAAGRFSEEKNFEMLITAFSEVSQIHKDYKLIIYGRGHMLRELKLLRKKLKLEEKVKFPGYVENLMECIKDASIYVSSSDFEGISNSMLEALAMGIPSICTDCPVGGAAMVIENNKNGILIPVGDVKALRDAMLKIIEDKEFAKLLSVEAVRVREKYDVSKICKKWIDII</sequence>
<dbReference type="EMBL" id="CP000885">
    <property type="protein sequence ID" value="ABX41584.1"/>
    <property type="molecule type" value="Genomic_DNA"/>
</dbReference>
<dbReference type="OrthoDB" id="9787617at2"/>
<dbReference type="GO" id="GO:0016757">
    <property type="term" value="F:glycosyltransferase activity"/>
    <property type="evidence" value="ECO:0007669"/>
    <property type="project" value="InterPro"/>
</dbReference>
<dbReference type="PANTHER" id="PTHR12526">
    <property type="entry name" value="GLYCOSYLTRANSFERASE"/>
    <property type="match status" value="1"/>
</dbReference>
<evidence type="ECO:0000313" key="4">
    <source>
        <dbReference type="Proteomes" id="UP000000370"/>
    </source>
</evidence>
<gene>
    <name evidence="3" type="ordered locus">Cphy_1206</name>
</gene>
<dbReference type="AlphaFoldDB" id="A9KN85"/>
<keyword evidence="4" id="KW-1185">Reference proteome</keyword>
<dbReference type="eggNOG" id="COG0438">
    <property type="taxonomic scope" value="Bacteria"/>
</dbReference>
<accession>A9KN85</accession>
<reference evidence="4" key="1">
    <citation type="submission" date="2007-11" db="EMBL/GenBank/DDBJ databases">
        <title>Complete genome sequence of Clostridium phytofermentans ISDg.</title>
        <authorList>
            <person name="Leschine S.B."/>
            <person name="Warnick T.A."/>
            <person name="Blanchard J.L."/>
            <person name="Schnell D.J."/>
            <person name="Petit E.L."/>
            <person name="LaTouf W.G."/>
            <person name="Copeland A."/>
            <person name="Lucas S."/>
            <person name="Lapidus A."/>
            <person name="Barry K."/>
            <person name="Glavina del Rio T."/>
            <person name="Dalin E."/>
            <person name="Tice H."/>
            <person name="Pitluck S."/>
            <person name="Kiss H."/>
            <person name="Brettin T."/>
            <person name="Bruce D."/>
            <person name="Detter J.C."/>
            <person name="Han C."/>
            <person name="Kuske C."/>
            <person name="Schmutz J."/>
            <person name="Larimer F."/>
            <person name="Land M."/>
            <person name="Hauser L."/>
            <person name="Kyrpides N."/>
            <person name="Kim E.A."/>
            <person name="Richardson P."/>
        </authorList>
    </citation>
    <scope>NUCLEOTIDE SEQUENCE [LARGE SCALE GENOMIC DNA]</scope>
    <source>
        <strain evidence="4">ATCC 700394 / DSM 18823 / ISDg</strain>
    </source>
</reference>
<feature type="domain" description="Glycosyl transferase family 1" evidence="1">
    <location>
        <begin position="183"/>
        <end position="331"/>
    </location>
</feature>
<dbReference type="RefSeq" id="WP_012199238.1">
    <property type="nucleotide sequence ID" value="NC_010001.1"/>
</dbReference>
<dbReference type="PANTHER" id="PTHR12526:SF630">
    <property type="entry name" value="GLYCOSYLTRANSFERASE"/>
    <property type="match status" value="1"/>
</dbReference>
<dbReference type="InterPro" id="IPR028098">
    <property type="entry name" value="Glyco_trans_4-like_N"/>
</dbReference>
<name>A9KN85_LACP7</name>
<dbReference type="InterPro" id="IPR001296">
    <property type="entry name" value="Glyco_trans_1"/>
</dbReference>
<evidence type="ECO:0000259" key="2">
    <source>
        <dbReference type="Pfam" id="PF13439"/>
    </source>
</evidence>
<dbReference type="Gene3D" id="3.40.50.2000">
    <property type="entry name" value="Glycogen Phosphorylase B"/>
    <property type="match status" value="2"/>
</dbReference>
<dbReference type="SUPFAM" id="SSF53756">
    <property type="entry name" value="UDP-Glycosyltransferase/glycogen phosphorylase"/>
    <property type="match status" value="1"/>
</dbReference>
<dbReference type="KEGG" id="cpy:Cphy_1206"/>
<evidence type="ECO:0000313" key="3">
    <source>
        <dbReference type="EMBL" id="ABX41584.1"/>
    </source>
</evidence>
<feature type="domain" description="Glycosyltransferase subfamily 4-like N-terminal" evidence="2">
    <location>
        <begin position="15"/>
        <end position="173"/>
    </location>
</feature>
<protein>
    <submittedName>
        <fullName evidence="3">Glycosyl transferase group 1</fullName>
    </submittedName>
</protein>
<dbReference type="STRING" id="357809.Cphy_1206"/>
<dbReference type="Proteomes" id="UP000000370">
    <property type="component" value="Chromosome"/>
</dbReference>
<keyword evidence="3" id="KW-0808">Transferase</keyword>
<dbReference type="Pfam" id="PF00534">
    <property type="entry name" value="Glycos_transf_1"/>
    <property type="match status" value="1"/>
</dbReference>
<evidence type="ECO:0000259" key="1">
    <source>
        <dbReference type="Pfam" id="PF00534"/>
    </source>
</evidence>
<dbReference type="CAZy" id="GT4">
    <property type="family name" value="Glycosyltransferase Family 4"/>
</dbReference>
<dbReference type="Pfam" id="PF13439">
    <property type="entry name" value="Glyco_transf_4"/>
    <property type="match status" value="1"/>
</dbReference>